<evidence type="ECO:0000313" key="2">
    <source>
        <dbReference type="Proteomes" id="UP000033869"/>
    </source>
</evidence>
<evidence type="ECO:0000313" key="1">
    <source>
        <dbReference type="EMBL" id="KKS09008.1"/>
    </source>
</evidence>
<dbReference type="Proteomes" id="UP000033869">
    <property type="component" value="Unassembled WGS sequence"/>
</dbReference>
<protein>
    <submittedName>
        <fullName evidence="1">Uncharacterized protein</fullName>
    </submittedName>
</protein>
<proteinExistence type="predicted"/>
<dbReference type="AlphaFoldDB" id="A0A0G0Z7I0"/>
<comment type="caution">
    <text evidence="1">The sequence shown here is derived from an EMBL/GenBank/DDBJ whole genome shotgun (WGS) entry which is preliminary data.</text>
</comment>
<dbReference type="EMBL" id="LCBL01000003">
    <property type="protein sequence ID" value="KKS09008.1"/>
    <property type="molecule type" value="Genomic_DNA"/>
</dbReference>
<sequence>MKEKLLSIAVILSIASILGAITIRVIEKLSGKELSGPVKLCIRGAIVVCLGIPQMHLAAGNFFLGIETGSHLVNLLTALMAIASFNTAKIAAYYPIAGTLMCLHSLDKAYFKAKS</sequence>
<reference evidence="1 2" key="1">
    <citation type="journal article" date="2015" name="Nature">
        <title>rRNA introns, odd ribosomes, and small enigmatic genomes across a large radiation of phyla.</title>
        <authorList>
            <person name="Brown C.T."/>
            <person name="Hug L.A."/>
            <person name="Thomas B.C."/>
            <person name="Sharon I."/>
            <person name="Castelle C.J."/>
            <person name="Singh A."/>
            <person name="Wilkins M.J."/>
            <person name="Williams K.H."/>
            <person name="Banfield J.F."/>
        </authorList>
    </citation>
    <scope>NUCLEOTIDE SEQUENCE [LARGE SCALE GENOMIC DNA]</scope>
</reference>
<gene>
    <name evidence="1" type="ORF">UU65_C0003G0063</name>
</gene>
<name>A0A0G0Z7I0_UNCC2</name>
<accession>A0A0G0Z7I0</accession>
<organism evidence="1 2">
    <name type="scientific">candidate division CPR2 bacterium GW2011_GWC1_41_48</name>
    <dbReference type="NCBI Taxonomy" id="1618344"/>
    <lineage>
        <taxon>Bacteria</taxon>
        <taxon>Bacteria division CPR2</taxon>
    </lineage>
</organism>